<reference evidence="4" key="1">
    <citation type="submission" date="2024-05" db="EMBL/GenBank/DDBJ databases">
        <title>Genome sequencing of novel strain.</title>
        <authorList>
            <person name="Ganbat D."/>
            <person name="Ganbat S."/>
            <person name="Lee S.-J."/>
        </authorList>
    </citation>
    <scope>NUCLEOTIDE SEQUENCE</scope>
    <source>
        <strain evidence="4">SMD15-11</strain>
    </source>
</reference>
<name>A0AB39UZ01_9GAMM</name>
<dbReference type="EMBL" id="CP154858">
    <property type="protein sequence ID" value="XDT73599.1"/>
    <property type="molecule type" value="Genomic_DNA"/>
</dbReference>
<dbReference type="Pfam" id="PF00596">
    <property type="entry name" value="Aldolase_II"/>
    <property type="match status" value="1"/>
</dbReference>
<dbReference type="RefSeq" id="WP_369602585.1">
    <property type="nucleotide sequence ID" value="NZ_CP154858.1"/>
</dbReference>
<gene>
    <name evidence="4" type="ORF">AAIA72_06430</name>
</gene>
<evidence type="ECO:0000313" key="4">
    <source>
        <dbReference type="EMBL" id="XDT73599.1"/>
    </source>
</evidence>
<organism evidence="4">
    <name type="scientific">Thermohahella caldifontis</name>
    <dbReference type="NCBI Taxonomy" id="3142973"/>
    <lineage>
        <taxon>Bacteria</taxon>
        <taxon>Pseudomonadati</taxon>
        <taxon>Pseudomonadota</taxon>
        <taxon>Gammaproteobacteria</taxon>
        <taxon>Oceanospirillales</taxon>
        <taxon>Hahellaceae</taxon>
        <taxon>Thermohahella</taxon>
    </lineage>
</organism>
<sequence length="208" mass="22424">MEGVIRFEAVCLGERMPGGCEVSLREASLVRGQMLALGWMGQDPRRYGGDGFGNISIRHGQTEGFFITASQIGAVPVLESEHWCHVVAVRPEANRVQYSGLRPPSSETLTHAAVYEAVPSARCVVHVHAPEVWSVRARLGYPITDPGVAYGTPDMFREVLRLAPAAESSVLILGGHEDGVLAWGETADEALTRLLSLCGRVARYGRGG</sequence>
<protein>
    <submittedName>
        <fullName evidence="4">Class II aldolase/adducin family protein</fullName>
    </submittedName>
</protein>
<keyword evidence="1" id="KW-0479">Metal-binding</keyword>
<proteinExistence type="predicted"/>
<evidence type="ECO:0000259" key="3">
    <source>
        <dbReference type="SMART" id="SM01007"/>
    </source>
</evidence>
<dbReference type="SUPFAM" id="SSF53639">
    <property type="entry name" value="AraD/HMP-PK domain-like"/>
    <property type="match status" value="1"/>
</dbReference>
<dbReference type="SMART" id="SM01007">
    <property type="entry name" value="Aldolase_II"/>
    <property type="match status" value="1"/>
</dbReference>
<dbReference type="GO" id="GO:0016832">
    <property type="term" value="F:aldehyde-lyase activity"/>
    <property type="evidence" value="ECO:0007669"/>
    <property type="project" value="TreeGrafter"/>
</dbReference>
<dbReference type="PANTHER" id="PTHR22789">
    <property type="entry name" value="FUCULOSE PHOSPHATE ALDOLASE"/>
    <property type="match status" value="1"/>
</dbReference>
<evidence type="ECO:0000256" key="2">
    <source>
        <dbReference type="ARBA" id="ARBA00023239"/>
    </source>
</evidence>
<dbReference type="InterPro" id="IPR001303">
    <property type="entry name" value="Aldolase_II/adducin_N"/>
</dbReference>
<keyword evidence="2" id="KW-0456">Lyase</keyword>
<dbReference type="PANTHER" id="PTHR22789:SF0">
    <property type="entry name" value="3-OXO-TETRONATE 4-PHOSPHATE DECARBOXYLASE-RELATED"/>
    <property type="match status" value="1"/>
</dbReference>
<dbReference type="AlphaFoldDB" id="A0AB39UZ01"/>
<dbReference type="InterPro" id="IPR050197">
    <property type="entry name" value="Aldolase_class_II_sugar_metab"/>
</dbReference>
<dbReference type="GO" id="GO:0005829">
    <property type="term" value="C:cytosol"/>
    <property type="evidence" value="ECO:0007669"/>
    <property type="project" value="TreeGrafter"/>
</dbReference>
<dbReference type="InterPro" id="IPR036409">
    <property type="entry name" value="Aldolase_II/adducin_N_sf"/>
</dbReference>
<accession>A0AB39UZ01</accession>
<dbReference type="GO" id="GO:0019323">
    <property type="term" value="P:pentose catabolic process"/>
    <property type="evidence" value="ECO:0007669"/>
    <property type="project" value="TreeGrafter"/>
</dbReference>
<evidence type="ECO:0000256" key="1">
    <source>
        <dbReference type="ARBA" id="ARBA00022723"/>
    </source>
</evidence>
<feature type="domain" description="Class II aldolase/adducin N-terminal" evidence="3">
    <location>
        <begin position="25"/>
        <end position="205"/>
    </location>
</feature>
<dbReference type="Gene3D" id="3.40.225.10">
    <property type="entry name" value="Class II aldolase/adducin N-terminal domain"/>
    <property type="match status" value="1"/>
</dbReference>
<dbReference type="GO" id="GO:0046872">
    <property type="term" value="F:metal ion binding"/>
    <property type="evidence" value="ECO:0007669"/>
    <property type="project" value="UniProtKB-KW"/>
</dbReference>
<dbReference type="KEGG" id="tcd:AAIA72_06430"/>